<dbReference type="PANTHER" id="PTHR30547:SF5">
    <property type="entry name" value="NUCLEASE YHCG-RELATED"/>
    <property type="match status" value="1"/>
</dbReference>
<dbReference type="RefSeq" id="WP_187321416.1">
    <property type="nucleotide sequence ID" value="NZ_JACSCY010000025.1"/>
</dbReference>
<dbReference type="EMBL" id="JACSCY010000025">
    <property type="protein sequence ID" value="MBC6613201.1"/>
    <property type="molecule type" value="Genomic_DNA"/>
</dbReference>
<organism evidence="3 4">
    <name type="scientific">Hymenobacter citatus</name>
    <dbReference type="NCBI Taxonomy" id="2763506"/>
    <lineage>
        <taxon>Bacteria</taxon>
        <taxon>Pseudomonadati</taxon>
        <taxon>Bacteroidota</taxon>
        <taxon>Cytophagia</taxon>
        <taxon>Cytophagales</taxon>
        <taxon>Hymenobacteraceae</taxon>
        <taxon>Hymenobacter</taxon>
    </lineage>
</organism>
<reference evidence="3 4" key="1">
    <citation type="submission" date="2020-08" db="EMBL/GenBank/DDBJ databases">
        <title>Hymenobacter sp.</title>
        <authorList>
            <person name="Kim M.K."/>
        </authorList>
    </citation>
    <scope>NUCLEOTIDE SEQUENCE [LARGE SCALE GENOMIC DNA]</scope>
    <source>
        <strain evidence="3 4">BT507</strain>
    </source>
</reference>
<dbReference type="PANTHER" id="PTHR30547">
    <property type="entry name" value="UNCHARACTERIZED PROTEIN YHCG-RELATED"/>
    <property type="match status" value="1"/>
</dbReference>
<evidence type="ECO:0000259" key="1">
    <source>
        <dbReference type="Pfam" id="PF06250"/>
    </source>
</evidence>
<keyword evidence="4" id="KW-1185">Reference proteome</keyword>
<dbReference type="Proteomes" id="UP000622017">
    <property type="component" value="Unassembled WGS sequence"/>
</dbReference>
<dbReference type="InterPro" id="IPR009362">
    <property type="entry name" value="YhcG_C"/>
</dbReference>
<dbReference type="Pfam" id="PF17761">
    <property type="entry name" value="DUF1016_N"/>
    <property type="match status" value="1"/>
</dbReference>
<gene>
    <name evidence="3" type="ORF">H8B15_19930</name>
</gene>
<proteinExistence type="predicted"/>
<name>A0ABR7MQ35_9BACT</name>
<dbReference type="Gene3D" id="3.40.1350.10">
    <property type="match status" value="1"/>
</dbReference>
<feature type="domain" description="YhcG PDDEXK nuclease" evidence="1">
    <location>
        <begin position="171"/>
        <end position="323"/>
    </location>
</feature>
<accession>A0ABR7MQ35</accession>
<protein>
    <submittedName>
        <fullName evidence="3">DUF1016 domain-containing protein</fullName>
    </submittedName>
</protein>
<feature type="domain" description="YhcG N-terminal" evidence="2">
    <location>
        <begin position="16"/>
        <end position="150"/>
    </location>
</feature>
<dbReference type="InterPro" id="IPR053148">
    <property type="entry name" value="PD-DEXK-like_domain"/>
</dbReference>
<sequence>MSNVRPNNEQAFDELLHRIRQTRQAVFAHANTALIDLYWSVGQLISQKVQREAWGKGVVAELARYLARHAPEMKGFSDKNLWRMKQFYETYEGDALLAPLVREVSWTHNLTIFSRCKSSEERAYYLRQCLAERYSSRELERQISSAQFERAQLGQPKLSAVLRELHPAADQVFKDSYVLEFLGLPEPHREADLQRALVGQMKSFILELGSDFIFVSEEYRLQVGNQDFYVDLLFFHRGLAALVAVELKIGRFEPAHLGQLTFYLEALDRDVKKTHENPSIGVLLCRDHDQEVVEYALSRHLSPTLVAQYQLQLPDKKLLQAHLHELLRGELPANNNL</sequence>
<dbReference type="InterPro" id="IPR011856">
    <property type="entry name" value="tRNA_endonuc-like_dom_sf"/>
</dbReference>
<comment type="caution">
    <text evidence="3">The sequence shown here is derived from an EMBL/GenBank/DDBJ whole genome shotgun (WGS) entry which is preliminary data.</text>
</comment>
<evidence type="ECO:0000313" key="4">
    <source>
        <dbReference type="Proteomes" id="UP000622017"/>
    </source>
</evidence>
<dbReference type="Pfam" id="PF06250">
    <property type="entry name" value="YhcG_C"/>
    <property type="match status" value="1"/>
</dbReference>
<dbReference type="InterPro" id="IPR041527">
    <property type="entry name" value="YhcG_N"/>
</dbReference>
<evidence type="ECO:0000313" key="3">
    <source>
        <dbReference type="EMBL" id="MBC6613201.1"/>
    </source>
</evidence>
<evidence type="ECO:0000259" key="2">
    <source>
        <dbReference type="Pfam" id="PF17761"/>
    </source>
</evidence>